<reference evidence="2 3" key="1">
    <citation type="submission" date="2017-03" db="EMBL/GenBank/DDBJ databases">
        <title>Genomes of endolithic fungi from Antarctica.</title>
        <authorList>
            <person name="Coleine C."/>
            <person name="Masonjones S."/>
            <person name="Stajich J.E."/>
        </authorList>
    </citation>
    <scope>NUCLEOTIDE SEQUENCE [LARGE SCALE GENOMIC DNA]</scope>
    <source>
        <strain evidence="2 3">CCFEE 5184</strain>
    </source>
</reference>
<proteinExistence type="predicted"/>
<comment type="caution">
    <text evidence="2">The sequence shown here is derived from an EMBL/GenBank/DDBJ whole genome shotgun (WGS) entry which is preliminary data.</text>
</comment>
<evidence type="ECO:0000256" key="1">
    <source>
        <dbReference type="SAM" id="MobiDB-lite"/>
    </source>
</evidence>
<protein>
    <recommendedName>
        <fullName evidence="4">Geranylgeranyl pyrophosphate synthetase</fullName>
    </recommendedName>
</protein>
<dbReference type="AlphaFoldDB" id="A0A4V5NI12"/>
<dbReference type="OrthoDB" id="5393654at2759"/>
<feature type="compositionally biased region" description="Acidic residues" evidence="1">
    <location>
        <begin position="422"/>
        <end position="431"/>
    </location>
</feature>
<feature type="region of interest" description="Disordered" evidence="1">
    <location>
        <begin position="399"/>
        <end position="436"/>
    </location>
</feature>
<keyword evidence="3" id="KW-1185">Reference proteome</keyword>
<dbReference type="PANTHER" id="PTHR35179:SF2">
    <property type="entry name" value="START DOMAIN-CONTAINING PROTEIN"/>
    <property type="match status" value="1"/>
</dbReference>
<evidence type="ECO:0000313" key="3">
    <source>
        <dbReference type="Proteomes" id="UP000309340"/>
    </source>
</evidence>
<feature type="region of interest" description="Disordered" evidence="1">
    <location>
        <begin position="1"/>
        <end position="38"/>
    </location>
</feature>
<dbReference type="STRING" id="329884.A0A4V5NI12"/>
<sequence>MEANRRGRGGQRGSRGFARGRGTWRGSSAFQQPVFDRPPSPAIGPLIETIKQGSLFSLDAAGKDALVISDCKFMASFNWMDSKEPTVMVPGMPPVWAPLAEPKQLQEDSGEYFRDQNAARFPTYPMEPAVRALLAHETDLAVSEIDIFACGSTLGSLLRFVRKVDKPFRFTVEVIGNTVFFVRRENTPDERLIGVRGYGHAFPESYTKWHGEVKRSASHQRLIRYIFAGLKCIVRFEGDGYLDSLAGEDTNSGVLADMPEVKGLTFQEGGRSIPQEAIFDLKTRSVKRKDVDVLAEELPRLWITQIPNFVLAFQERGIFHKNDTSVRDVRTEVDRWEMQSQRDLRMLEELLHKLLKLVKSTPDGECEVRCREVGVLEVRSQLPDAPPALSPELCHIWTQMKGPSPPKSDDVAAVPGAHPGSSEDESADDGVDLASFSDDGSAGDLTACSAACGYCGRC</sequence>
<gene>
    <name evidence="2" type="ORF">B0A55_02774</name>
</gene>
<dbReference type="EMBL" id="NAJQ01000053">
    <property type="protein sequence ID" value="TKA81329.1"/>
    <property type="molecule type" value="Genomic_DNA"/>
</dbReference>
<organism evidence="2 3">
    <name type="scientific">Friedmanniomyces simplex</name>
    <dbReference type="NCBI Taxonomy" id="329884"/>
    <lineage>
        <taxon>Eukaryota</taxon>
        <taxon>Fungi</taxon>
        <taxon>Dikarya</taxon>
        <taxon>Ascomycota</taxon>
        <taxon>Pezizomycotina</taxon>
        <taxon>Dothideomycetes</taxon>
        <taxon>Dothideomycetidae</taxon>
        <taxon>Mycosphaerellales</taxon>
        <taxon>Teratosphaeriaceae</taxon>
        <taxon>Friedmanniomyces</taxon>
    </lineage>
</organism>
<evidence type="ECO:0008006" key="4">
    <source>
        <dbReference type="Google" id="ProtNLM"/>
    </source>
</evidence>
<name>A0A4V5NI12_9PEZI</name>
<accession>A0A4V5NI12</accession>
<dbReference type="Proteomes" id="UP000309340">
    <property type="component" value="Unassembled WGS sequence"/>
</dbReference>
<evidence type="ECO:0000313" key="2">
    <source>
        <dbReference type="EMBL" id="TKA81329.1"/>
    </source>
</evidence>
<dbReference type="PANTHER" id="PTHR35179">
    <property type="entry name" value="PROTEIN CBG02620"/>
    <property type="match status" value="1"/>
</dbReference>